<dbReference type="AlphaFoldDB" id="A0A6J4K647"/>
<proteinExistence type="predicted"/>
<accession>A0A6J4K647</accession>
<feature type="non-terminal residue" evidence="2">
    <location>
        <position position="173"/>
    </location>
</feature>
<feature type="region of interest" description="Disordered" evidence="1">
    <location>
        <begin position="1"/>
        <end position="173"/>
    </location>
</feature>
<feature type="compositionally biased region" description="Basic residues" evidence="1">
    <location>
        <begin position="128"/>
        <end position="156"/>
    </location>
</feature>
<sequence>GASAAGAAGPSPGGPRRGRCAGGDAGVHRARVRSRPGLYRGRPGRPPSRGVRRQGGQAGGARRAGGARGRGAHACPRAGRGAGGRGRLPGSPARPFSRRAARPPCGHRTPRRGGGPGGPAPRASQAARGRRGVRVRRTVAPGRRGRGGGAHPRRRSGGGCAGGKAARRSVRAV</sequence>
<feature type="compositionally biased region" description="Gly residues" evidence="1">
    <location>
        <begin position="56"/>
        <end position="69"/>
    </location>
</feature>
<gene>
    <name evidence="2" type="ORF">AVDCRST_MAG89-179</name>
</gene>
<evidence type="ECO:0000313" key="2">
    <source>
        <dbReference type="EMBL" id="CAA9296720.1"/>
    </source>
</evidence>
<feature type="non-terminal residue" evidence="2">
    <location>
        <position position="1"/>
    </location>
</feature>
<reference evidence="2" key="1">
    <citation type="submission" date="2020-02" db="EMBL/GenBank/DDBJ databases">
        <authorList>
            <person name="Meier V. D."/>
        </authorList>
    </citation>
    <scope>NUCLEOTIDE SEQUENCE</scope>
    <source>
        <strain evidence="2">AVDCRST_MAG89</strain>
    </source>
</reference>
<dbReference type="EMBL" id="CADCTV010000040">
    <property type="protein sequence ID" value="CAA9296720.1"/>
    <property type="molecule type" value="Genomic_DNA"/>
</dbReference>
<organism evidence="2">
    <name type="scientific">uncultured Gemmatimonadota bacterium</name>
    <dbReference type="NCBI Taxonomy" id="203437"/>
    <lineage>
        <taxon>Bacteria</taxon>
        <taxon>Pseudomonadati</taxon>
        <taxon>Gemmatimonadota</taxon>
        <taxon>environmental samples</taxon>
    </lineage>
</organism>
<name>A0A6J4K647_9BACT</name>
<feature type="compositionally biased region" description="Low complexity" evidence="1">
    <location>
        <begin position="1"/>
        <end position="10"/>
    </location>
</feature>
<evidence type="ECO:0000256" key="1">
    <source>
        <dbReference type="SAM" id="MobiDB-lite"/>
    </source>
</evidence>
<protein>
    <submittedName>
        <fullName evidence="2">Uncharacterized protein</fullName>
    </submittedName>
</protein>